<proteinExistence type="predicted"/>
<gene>
    <name evidence="1" type="ORF">BC739_000583</name>
</gene>
<dbReference type="EMBL" id="JACJID010000001">
    <property type="protein sequence ID" value="MBA8923386.1"/>
    <property type="molecule type" value="Genomic_DNA"/>
</dbReference>
<dbReference type="CDD" id="cd04301">
    <property type="entry name" value="NAT_SF"/>
    <property type="match status" value="1"/>
</dbReference>
<dbReference type="Proteomes" id="UP000517916">
    <property type="component" value="Unassembled WGS sequence"/>
</dbReference>
<dbReference type="RefSeq" id="WP_182836181.1">
    <property type="nucleotide sequence ID" value="NZ_BAAABQ010000063.1"/>
</dbReference>
<reference evidence="1 2" key="1">
    <citation type="submission" date="2020-08" db="EMBL/GenBank/DDBJ databases">
        <title>Genomic Encyclopedia of Archaeal and Bacterial Type Strains, Phase II (KMG-II): from individual species to whole genera.</title>
        <authorList>
            <person name="Goeker M."/>
        </authorList>
    </citation>
    <scope>NUCLEOTIDE SEQUENCE [LARGE SCALE GENOMIC DNA]</scope>
    <source>
        <strain evidence="1 2">DSM 43850</strain>
    </source>
</reference>
<keyword evidence="2" id="KW-1185">Reference proteome</keyword>
<evidence type="ECO:0000313" key="2">
    <source>
        <dbReference type="Proteomes" id="UP000517916"/>
    </source>
</evidence>
<organism evidence="1 2">
    <name type="scientific">Kutzneria viridogrisea</name>
    <dbReference type="NCBI Taxonomy" id="47990"/>
    <lineage>
        <taxon>Bacteria</taxon>
        <taxon>Bacillati</taxon>
        <taxon>Actinomycetota</taxon>
        <taxon>Actinomycetes</taxon>
        <taxon>Pseudonocardiales</taxon>
        <taxon>Pseudonocardiaceae</taxon>
        <taxon>Kutzneria</taxon>
    </lineage>
</organism>
<protein>
    <submittedName>
        <fullName evidence="1">GNAT superfamily N-acetyltransferase</fullName>
    </submittedName>
</protein>
<sequence>MAAHTWEVASNPDEVHELLCASDRFQAGRFDSPVPTRNPATTAKRVAAGVVHLLRVHDQAAAMFTLTWEPAFEEPSGVFPAARRPAYLGRLAVRPDLAGTGSLAGAQCVRRALSLAREQGADMIRAEANPDLEATVDMLVVLGFTRCEQVFADDSGRRRVHLYQWLGDTPAA</sequence>
<evidence type="ECO:0000313" key="1">
    <source>
        <dbReference type="EMBL" id="MBA8923386.1"/>
    </source>
</evidence>
<name>A0ABR6B944_9PSEU</name>
<dbReference type="InterPro" id="IPR016181">
    <property type="entry name" value="Acyl_CoA_acyltransferase"/>
</dbReference>
<comment type="caution">
    <text evidence="1">The sequence shown here is derived from an EMBL/GenBank/DDBJ whole genome shotgun (WGS) entry which is preliminary data.</text>
</comment>
<accession>A0ABR6B944</accession>
<dbReference type="Gene3D" id="3.40.630.30">
    <property type="match status" value="1"/>
</dbReference>
<dbReference type="SUPFAM" id="SSF55729">
    <property type="entry name" value="Acyl-CoA N-acyltransferases (Nat)"/>
    <property type="match status" value="1"/>
</dbReference>